<name>A0A4Q0ZK32_9BACT</name>
<dbReference type="SUPFAM" id="SSF52540">
    <property type="entry name" value="P-loop containing nucleoside triphosphate hydrolases"/>
    <property type="match status" value="1"/>
</dbReference>
<dbReference type="Pfam" id="PF00071">
    <property type="entry name" value="Ras"/>
    <property type="match status" value="1"/>
</dbReference>
<keyword evidence="2" id="KW-0342">GTP-binding</keyword>
<dbReference type="InterPro" id="IPR027417">
    <property type="entry name" value="P-loop_NTPase"/>
</dbReference>
<accession>A0A4Q0ZK32</accession>
<evidence type="ECO:0000256" key="2">
    <source>
        <dbReference type="ARBA" id="ARBA00023134"/>
    </source>
</evidence>
<dbReference type="Gene3D" id="3.40.50.300">
    <property type="entry name" value="P-loop containing nucleotide triphosphate hydrolases"/>
    <property type="match status" value="1"/>
</dbReference>
<dbReference type="RefSeq" id="WP_128986683.1">
    <property type="nucleotide sequence ID" value="NZ_PDJZ01000007.1"/>
</dbReference>
<dbReference type="CDD" id="cd00154">
    <property type="entry name" value="Rab"/>
    <property type="match status" value="1"/>
</dbReference>
<keyword evidence="1" id="KW-0547">Nucleotide-binding</keyword>
<dbReference type="GO" id="GO:0005525">
    <property type="term" value="F:GTP binding"/>
    <property type="evidence" value="ECO:0007669"/>
    <property type="project" value="UniProtKB-KW"/>
</dbReference>
<protein>
    <submittedName>
        <fullName evidence="3">GTP-binding protein</fullName>
    </submittedName>
</protein>
<dbReference type="Proteomes" id="UP000290870">
    <property type="component" value="Unassembled WGS sequence"/>
</dbReference>
<dbReference type="FunFam" id="3.40.50.300:FF:001447">
    <property type="entry name" value="Ras-related protein Rab-1B"/>
    <property type="match status" value="1"/>
</dbReference>
<proteinExistence type="predicted"/>
<dbReference type="EMBL" id="PDJZ01000007">
    <property type="protein sequence ID" value="RXJ83926.1"/>
    <property type="molecule type" value="Genomic_DNA"/>
</dbReference>
<dbReference type="SMART" id="SM00175">
    <property type="entry name" value="RAB"/>
    <property type="match status" value="1"/>
</dbReference>
<evidence type="ECO:0000313" key="4">
    <source>
        <dbReference type="Proteomes" id="UP000290870"/>
    </source>
</evidence>
<dbReference type="InterPro" id="IPR001806">
    <property type="entry name" value="Small_GTPase"/>
</dbReference>
<organism evidence="3 4">
    <name type="scientific">Arcobacter cloacae</name>
    <dbReference type="NCBI Taxonomy" id="1054034"/>
    <lineage>
        <taxon>Bacteria</taxon>
        <taxon>Pseudomonadati</taxon>
        <taxon>Campylobacterota</taxon>
        <taxon>Epsilonproteobacteria</taxon>
        <taxon>Campylobacterales</taxon>
        <taxon>Arcobacteraceae</taxon>
        <taxon>Arcobacter</taxon>
    </lineage>
</organism>
<dbReference type="InterPro" id="IPR005225">
    <property type="entry name" value="Small_GTP-bd"/>
</dbReference>
<gene>
    <name evidence="3" type="ORF">CRU90_07580</name>
</gene>
<dbReference type="PROSITE" id="PS51419">
    <property type="entry name" value="RAB"/>
    <property type="match status" value="1"/>
</dbReference>
<reference evidence="3 4" key="1">
    <citation type="submission" date="2017-10" db="EMBL/GenBank/DDBJ databases">
        <title>Genomics of the genus Arcobacter.</title>
        <authorList>
            <person name="Perez-Cataluna A."/>
            <person name="Figueras M.J."/>
        </authorList>
    </citation>
    <scope>NUCLEOTIDE SEQUENCE [LARGE SCALE GENOMIC DNA]</scope>
    <source>
        <strain evidence="3 4">F26</strain>
    </source>
</reference>
<dbReference type="PRINTS" id="PR00449">
    <property type="entry name" value="RASTRNSFRMNG"/>
</dbReference>
<dbReference type="PROSITE" id="PS51421">
    <property type="entry name" value="RAS"/>
    <property type="match status" value="1"/>
</dbReference>
<evidence type="ECO:0000313" key="3">
    <source>
        <dbReference type="EMBL" id="RXJ83926.1"/>
    </source>
</evidence>
<dbReference type="AlphaFoldDB" id="A0A4Q0ZK32"/>
<dbReference type="NCBIfam" id="TIGR00231">
    <property type="entry name" value="small_GTP"/>
    <property type="match status" value="1"/>
</dbReference>
<dbReference type="OrthoDB" id="7957980at2"/>
<sequence length="170" mass="19179">MFNYKIVLIGDFGVGKTSLIKRYVDNSFSDEYKSSIGVTISKKSLTITVNNKIYDSSMMIWDIEGKTDFKPILSHYLSGAKGFIIVADLTRENTINSIKEHIELCEKTASNLPICIAFNKSDLVDDEIDLESFKNLSSNVIALFKTSAKYDNSVSELFEILNDEIIKRII</sequence>
<comment type="caution">
    <text evidence="3">The sequence shown here is derived from an EMBL/GenBank/DDBJ whole genome shotgun (WGS) entry which is preliminary data.</text>
</comment>
<evidence type="ECO:0000256" key="1">
    <source>
        <dbReference type="ARBA" id="ARBA00022741"/>
    </source>
</evidence>
<dbReference type="InterPro" id="IPR050227">
    <property type="entry name" value="Rab"/>
</dbReference>
<dbReference type="PANTHER" id="PTHR47977">
    <property type="entry name" value="RAS-RELATED PROTEIN RAB"/>
    <property type="match status" value="1"/>
</dbReference>
<dbReference type="SMART" id="SM00173">
    <property type="entry name" value="RAS"/>
    <property type="match status" value="1"/>
</dbReference>
<dbReference type="GO" id="GO:0003924">
    <property type="term" value="F:GTPase activity"/>
    <property type="evidence" value="ECO:0007669"/>
    <property type="project" value="InterPro"/>
</dbReference>